<evidence type="ECO:0000256" key="2">
    <source>
        <dbReference type="ARBA" id="ARBA00022692"/>
    </source>
</evidence>
<feature type="transmembrane region" description="Helical" evidence="5">
    <location>
        <begin position="244"/>
        <end position="262"/>
    </location>
</feature>
<dbReference type="Pfam" id="PF01925">
    <property type="entry name" value="TauE"/>
    <property type="match status" value="1"/>
</dbReference>
<evidence type="ECO:0000256" key="5">
    <source>
        <dbReference type="RuleBase" id="RU363041"/>
    </source>
</evidence>
<dbReference type="AlphaFoldDB" id="A0A8J3CNQ4"/>
<dbReference type="EMBL" id="BMZG01000009">
    <property type="protein sequence ID" value="GHA77113.1"/>
    <property type="molecule type" value="Genomic_DNA"/>
</dbReference>
<dbReference type="RefSeq" id="WP_189493594.1">
    <property type="nucleotide sequence ID" value="NZ_BMZG01000009.1"/>
</dbReference>
<dbReference type="PANTHER" id="PTHR43483">
    <property type="entry name" value="MEMBRANE TRANSPORTER PROTEIN HI_0806-RELATED"/>
    <property type="match status" value="1"/>
</dbReference>
<name>A0A8J3CNQ4_9BURK</name>
<keyword evidence="4 5" id="KW-0472">Membrane</keyword>
<reference evidence="6" key="1">
    <citation type="journal article" date="2014" name="Int. J. Syst. Evol. Microbiol.">
        <title>Complete genome sequence of Corynebacterium casei LMG S-19264T (=DSM 44701T), isolated from a smear-ripened cheese.</title>
        <authorList>
            <consortium name="US DOE Joint Genome Institute (JGI-PGF)"/>
            <person name="Walter F."/>
            <person name="Albersmeier A."/>
            <person name="Kalinowski J."/>
            <person name="Ruckert C."/>
        </authorList>
    </citation>
    <scope>NUCLEOTIDE SEQUENCE</scope>
    <source>
        <strain evidence="6">KCTC 32501</strain>
    </source>
</reference>
<keyword evidence="3 5" id="KW-1133">Transmembrane helix</keyword>
<gene>
    <name evidence="6" type="ORF">GCM10009007_17630</name>
</gene>
<proteinExistence type="inferred from homology"/>
<evidence type="ECO:0000256" key="4">
    <source>
        <dbReference type="ARBA" id="ARBA00023136"/>
    </source>
</evidence>
<feature type="transmembrane region" description="Helical" evidence="5">
    <location>
        <begin position="148"/>
        <end position="169"/>
    </location>
</feature>
<dbReference type="Proteomes" id="UP000614287">
    <property type="component" value="Unassembled WGS sequence"/>
</dbReference>
<feature type="transmembrane region" description="Helical" evidence="5">
    <location>
        <begin position="6"/>
        <end position="39"/>
    </location>
</feature>
<organism evidence="6 7">
    <name type="scientific">Formosimonas limnophila</name>
    <dbReference type="NCBI Taxonomy" id="1384487"/>
    <lineage>
        <taxon>Bacteria</taxon>
        <taxon>Pseudomonadati</taxon>
        <taxon>Pseudomonadota</taxon>
        <taxon>Betaproteobacteria</taxon>
        <taxon>Burkholderiales</taxon>
        <taxon>Burkholderiaceae</taxon>
        <taxon>Formosimonas</taxon>
    </lineage>
</organism>
<evidence type="ECO:0000256" key="3">
    <source>
        <dbReference type="ARBA" id="ARBA00022989"/>
    </source>
</evidence>
<accession>A0A8J3CNQ4</accession>
<reference evidence="6" key="2">
    <citation type="submission" date="2020-09" db="EMBL/GenBank/DDBJ databases">
        <authorList>
            <person name="Sun Q."/>
            <person name="Kim S."/>
        </authorList>
    </citation>
    <scope>NUCLEOTIDE SEQUENCE</scope>
    <source>
        <strain evidence="6">KCTC 32501</strain>
    </source>
</reference>
<evidence type="ECO:0000256" key="1">
    <source>
        <dbReference type="ARBA" id="ARBA00004141"/>
    </source>
</evidence>
<keyword evidence="5" id="KW-1003">Cell membrane</keyword>
<evidence type="ECO:0000313" key="6">
    <source>
        <dbReference type="EMBL" id="GHA77113.1"/>
    </source>
</evidence>
<protein>
    <recommendedName>
        <fullName evidence="5">Probable membrane transporter protein</fullName>
    </recommendedName>
</protein>
<dbReference type="GO" id="GO:0005886">
    <property type="term" value="C:plasma membrane"/>
    <property type="evidence" value="ECO:0007669"/>
    <property type="project" value="UniProtKB-SubCell"/>
</dbReference>
<comment type="caution">
    <text evidence="6">The sequence shown here is derived from an EMBL/GenBank/DDBJ whole genome shotgun (WGS) entry which is preliminary data.</text>
</comment>
<dbReference type="InterPro" id="IPR002781">
    <property type="entry name" value="TM_pro_TauE-like"/>
</dbReference>
<comment type="similarity">
    <text evidence="5">Belongs to the 4-toluene sulfonate uptake permease (TSUP) (TC 2.A.102) family.</text>
</comment>
<feature type="transmembrane region" description="Helical" evidence="5">
    <location>
        <begin position="210"/>
        <end position="232"/>
    </location>
</feature>
<feature type="transmembrane region" description="Helical" evidence="5">
    <location>
        <begin position="84"/>
        <end position="103"/>
    </location>
</feature>
<sequence length="266" mass="28653">MDILWLAYPLLGCVVGFLAGLLGVGGGLITVPILTLLLQAQGLHHPDLHKIALATSTTAISFTAFASMRSHAKHDNVHWDVVKRFLPGILLGTLIGAQLVNVLPVIPLRVVFVLFTFYTAYSMLANKQPKPSRTLPNTPTMFGVGNGIGIFSTLISAGGGFISVPFMIWCNINARLAMGTSAALGFPIAVGGVISYLITAHNVPHLPPHTFAYIYWPAVVGIVATSFLVAPLGARMAQRWNIYTLKRLFAVMLIGLGLQMLYKMTM</sequence>
<keyword evidence="7" id="KW-1185">Reference proteome</keyword>
<comment type="subcellular location">
    <subcellularLocation>
        <location evidence="5">Cell membrane</location>
        <topology evidence="5">Multi-pass membrane protein</topology>
    </subcellularLocation>
    <subcellularLocation>
        <location evidence="1">Membrane</location>
        <topology evidence="1">Multi-pass membrane protein</topology>
    </subcellularLocation>
</comment>
<evidence type="ECO:0000313" key="7">
    <source>
        <dbReference type="Proteomes" id="UP000614287"/>
    </source>
</evidence>
<keyword evidence="2 5" id="KW-0812">Transmembrane</keyword>
<feature type="transmembrane region" description="Helical" evidence="5">
    <location>
        <begin position="176"/>
        <end position="198"/>
    </location>
</feature>
<feature type="transmembrane region" description="Helical" evidence="5">
    <location>
        <begin position="51"/>
        <end position="72"/>
    </location>
</feature>
<dbReference type="PANTHER" id="PTHR43483:SF3">
    <property type="entry name" value="MEMBRANE TRANSPORTER PROTEIN HI_0806-RELATED"/>
    <property type="match status" value="1"/>
</dbReference>